<evidence type="ECO:0000313" key="4">
    <source>
        <dbReference type="EMBL" id="PLW34806.1"/>
    </source>
</evidence>
<feature type="region of interest" description="Disordered" evidence="1">
    <location>
        <begin position="1"/>
        <end position="34"/>
    </location>
</feature>
<protein>
    <submittedName>
        <fullName evidence="3">Uncharacterized protein</fullName>
    </submittedName>
</protein>
<comment type="caution">
    <text evidence="3">The sequence shown here is derived from an EMBL/GenBank/DDBJ whole genome shotgun (WGS) entry which is preliminary data.</text>
</comment>
<evidence type="ECO:0000313" key="3">
    <source>
        <dbReference type="EMBL" id="PLW07568.1"/>
    </source>
</evidence>
<evidence type="ECO:0000256" key="1">
    <source>
        <dbReference type="SAM" id="MobiDB-lite"/>
    </source>
</evidence>
<dbReference type="EMBL" id="PGCI01001190">
    <property type="protein sequence ID" value="PLW06745.1"/>
    <property type="molecule type" value="Genomic_DNA"/>
</dbReference>
<dbReference type="EMBL" id="PGCI01000190">
    <property type="protein sequence ID" value="PLW34806.1"/>
    <property type="molecule type" value="Genomic_DNA"/>
</dbReference>
<organism evidence="3 6">
    <name type="scientific">Puccinia coronata f. sp. avenae</name>
    <dbReference type="NCBI Taxonomy" id="200324"/>
    <lineage>
        <taxon>Eukaryota</taxon>
        <taxon>Fungi</taxon>
        <taxon>Dikarya</taxon>
        <taxon>Basidiomycota</taxon>
        <taxon>Pucciniomycotina</taxon>
        <taxon>Pucciniomycetes</taxon>
        <taxon>Pucciniales</taxon>
        <taxon>Pucciniaceae</taxon>
        <taxon>Puccinia</taxon>
    </lineage>
</organism>
<reference evidence="6 7" key="1">
    <citation type="submission" date="2017-11" db="EMBL/GenBank/DDBJ databases">
        <title>De novo assembly and phasing of dikaryotic genomes from two isolates of Puccinia coronata f. sp. avenae, the causal agent of oat crown rust.</title>
        <authorList>
            <person name="Miller M.E."/>
            <person name="Zhang Y."/>
            <person name="Omidvar V."/>
            <person name="Sperschneider J."/>
            <person name="Schwessinger B."/>
            <person name="Raley C."/>
            <person name="Palmer J.M."/>
            <person name="Garnica D."/>
            <person name="Upadhyaya N."/>
            <person name="Rathjen J."/>
            <person name="Taylor J.M."/>
            <person name="Park R.F."/>
            <person name="Dodds P.N."/>
            <person name="Hirsch C.D."/>
            <person name="Kianian S.F."/>
            <person name="Figueroa M."/>
        </authorList>
    </citation>
    <scope>NUCLEOTIDE SEQUENCE [LARGE SCALE GENOMIC DNA]</scope>
    <source>
        <strain evidence="3">12NC29</strain>
        <strain evidence="2">12SD80</strain>
    </source>
</reference>
<sequence>MEVPEQSGTRKPLHHKARQKITYPNGNGYPDSAYAQLPGRLSSVHPASRSLAGPHYTINQFTYTSSSPPPNNRTALCNQTNGYPHQHNRHCGSQLQQSSFRPKTRACISHGTRTQKPRHSKQFLHINRILKETHLDIPPSPF</sequence>
<gene>
    <name evidence="5" type="ORF">PCANC_09555</name>
    <name evidence="3" type="ORF">PCANC_27138</name>
    <name evidence="4" type="ORF">PCASD_12664</name>
    <name evidence="2" type="ORF">PCASD_26313</name>
</gene>
<dbReference type="EMBL" id="PGCJ01001217">
    <property type="protein sequence ID" value="PLW07568.1"/>
    <property type="molecule type" value="Genomic_DNA"/>
</dbReference>
<name>A0A2N5S2U3_9BASI</name>
<dbReference type="EMBL" id="PGCJ01000131">
    <property type="protein sequence ID" value="PLW45075.1"/>
    <property type="molecule type" value="Genomic_DNA"/>
</dbReference>
<evidence type="ECO:0000313" key="7">
    <source>
        <dbReference type="Proteomes" id="UP000235392"/>
    </source>
</evidence>
<proteinExistence type="predicted"/>
<evidence type="ECO:0000313" key="5">
    <source>
        <dbReference type="EMBL" id="PLW45075.1"/>
    </source>
</evidence>
<evidence type="ECO:0000313" key="2">
    <source>
        <dbReference type="EMBL" id="PLW06745.1"/>
    </source>
</evidence>
<accession>A0A2N5S2U3</accession>
<dbReference type="Proteomes" id="UP000235388">
    <property type="component" value="Unassembled WGS sequence"/>
</dbReference>
<dbReference type="Proteomes" id="UP000235392">
    <property type="component" value="Unassembled WGS sequence"/>
</dbReference>
<keyword evidence="6" id="KW-1185">Reference proteome</keyword>
<evidence type="ECO:0000313" key="6">
    <source>
        <dbReference type="Proteomes" id="UP000235388"/>
    </source>
</evidence>
<dbReference type="AlphaFoldDB" id="A0A2N5S2U3"/>